<dbReference type="Gene3D" id="1.25.40.420">
    <property type="match status" value="1"/>
</dbReference>
<dbReference type="CDD" id="cd18511">
    <property type="entry name" value="BACK_KLHL5"/>
    <property type="match status" value="1"/>
</dbReference>
<dbReference type="Gene3D" id="2.120.10.80">
    <property type="entry name" value="Kelch-type beta propeller"/>
    <property type="match status" value="2"/>
</dbReference>
<keyword evidence="1" id="KW-0880">Kelch repeat</keyword>
<dbReference type="Gene3D" id="3.30.710.10">
    <property type="entry name" value="Potassium Channel Kv1.1, Chain A"/>
    <property type="match status" value="1"/>
</dbReference>
<reference evidence="4" key="1">
    <citation type="submission" date="2025-08" db="UniProtKB">
        <authorList>
            <consortium name="Ensembl"/>
        </authorList>
    </citation>
    <scope>IDENTIFICATION</scope>
</reference>
<dbReference type="GeneTree" id="ENSGT00940000155358"/>
<organism evidence="4 5">
    <name type="scientific">Saimiri boliviensis boliviensis</name>
    <name type="common">Bolivian squirrel monkey</name>
    <dbReference type="NCBI Taxonomy" id="39432"/>
    <lineage>
        <taxon>Eukaryota</taxon>
        <taxon>Metazoa</taxon>
        <taxon>Chordata</taxon>
        <taxon>Craniata</taxon>
        <taxon>Vertebrata</taxon>
        <taxon>Euteleostomi</taxon>
        <taxon>Mammalia</taxon>
        <taxon>Eutheria</taxon>
        <taxon>Euarchontoglires</taxon>
        <taxon>Primates</taxon>
        <taxon>Haplorrhini</taxon>
        <taxon>Platyrrhini</taxon>
        <taxon>Cebidae</taxon>
        <taxon>Saimiriinae</taxon>
        <taxon>Saimiri</taxon>
    </lineage>
</organism>
<dbReference type="SMART" id="SM00225">
    <property type="entry name" value="BTB"/>
    <property type="match status" value="1"/>
</dbReference>
<dbReference type="InterPro" id="IPR000210">
    <property type="entry name" value="BTB/POZ_dom"/>
</dbReference>
<dbReference type="SUPFAM" id="SSF117281">
    <property type="entry name" value="Kelch motif"/>
    <property type="match status" value="2"/>
</dbReference>
<dbReference type="PANTHER" id="PTHR45632:SF3">
    <property type="entry name" value="KELCH-LIKE PROTEIN 32"/>
    <property type="match status" value="1"/>
</dbReference>
<dbReference type="CDD" id="cd18234">
    <property type="entry name" value="BTB_POZ_KLHL1-like"/>
    <property type="match status" value="1"/>
</dbReference>
<accession>A0A2K6TFK7</accession>
<dbReference type="SUPFAM" id="SSF54695">
    <property type="entry name" value="POZ domain"/>
    <property type="match status" value="1"/>
</dbReference>
<dbReference type="Ensembl" id="ENSSBOT00000035249.1">
    <property type="protein sequence ID" value="ENSSBOP00000018433.1"/>
    <property type="gene ID" value="ENSSBOG00000025830.1"/>
</dbReference>
<keyword evidence="2" id="KW-0677">Repeat</keyword>
<feature type="domain" description="BTB" evidence="3">
    <location>
        <begin position="173"/>
        <end position="225"/>
    </location>
</feature>
<dbReference type="FunFam" id="2.120.10.80:FF:000021">
    <property type="entry name" value="kelch-like protein 1 isoform X2"/>
    <property type="match status" value="1"/>
</dbReference>
<proteinExistence type="predicted"/>
<reference evidence="4" key="2">
    <citation type="submission" date="2025-09" db="UniProtKB">
        <authorList>
            <consortium name="Ensembl"/>
        </authorList>
    </citation>
    <scope>IDENTIFICATION</scope>
</reference>
<name>A0A2K6TFK7_SAIBB</name>
<keyword evidence="5" id="KW-1185">Reference proteome</keyword>
<dbReference type="SMART" id="SM00875">
    <property type="entry name" value="BACK"/>
    <property type="match status" value="1"/>
</dbReference>
<dbReference type="OMA" id="HFMEVTK"/>
<evidence type="ECO:0000313" key="4">
    <source>
        <dbReference type="Ensembl" id="ENSSBOP00000018433.1"/>
    </source>
</evidence>
<dbReference type="FunFam" id="1.25.40.420:FF:000001">
    <property type="entry name" value="Kelch-like family member 12"/>
    <property type="match status" value="1"/>
</dbReference>
<dbReference type="Pfam" id="PF24981">
    <property type="entry name" value="Beta-prop_ATRN-LZTR1"/>
    <property type="match status" value="1"/>
</dbReference>
<evidence type="ECO:0000256" key="1">
    <source>
        <dbReference type="ARBA" id="ARBA00022441"/>
    </source>
</evidence>
<evidence type="ECO:0000256" key="2">
    <source>
        <dbReference type="ARBA" id="ARBA00022737"/>
    </source>
</evidence>
<dbReference type="Pfam" id="PF00651">
    <property type="entry name" value="BTB"/>
    <property type="match status" value="1"/>
</dbReference>
<dbReference type="InterPro" id="IPR015915">
    <property type="entry name" value="Kelch-typ_b-propeller"/>
</dbReference>
<dbReference type="Proteomes" id="UP000233220">
    <property type="component" value="Unplaced"/>
</dbReference>
<dbReference type="PRINTS" id="PR00501">
    <property type="entry name" value="KELCHREPEAT"/>
</dbReference>
<protein>
    <submittedName>
        <fullName evidence="4">Kelch like family member 5</fullName>
    </submittedName>
</protein>
<evidence type="ECO:0000259" key="3">
    <source>
        <dbReference type="PROSITE" id="PS50097"/>
    </source>
</evidence>
<dbReference type="AlphaFoldDB" id="A0A2K6TFK7"/>
<dbReference type="FunFam" id="2.120.10.80:FF:000017">
    <property type="entry name" value="kelch-like protein 1 isoform X2"/>
    <property type="match status" value="1"/>
</dbReference>
<dbReference type="PROSITE" id="PS50097">
    <property type="entry name" value="BTB"/>
    <property type="match status" value="1"/>
</dbReference>
<dbReference type="Pfam" id="PF07707">
    <property type="entry name" value="BACK"/>
    <property type="match status" value="1"/>
</dbReference>
<dbReference type="InterPro" id="IPR056737">
    <property type="entry name" value="Beta-prop_ATRN-MKLN-like"/>
</dbReference>
<dbReference type="InterPro" id="IPR011333">
    <property type="entry name" value="SKP1/BTB/POZ_sf"/>
</dbReference>
<dbReference type="InterPro" id="IPR011705">
    <property type="entry name" value="BACK"/>
</dbReference>
<dbReference type="PANTHER" id="PTHR45632">
    <property type="entry name" value="LD33804P"/>
    <property type="match status" value="1"/>
</dbReference>
<dbReference type="InterPro" id="IPR006652">
    <property type="entry name" value="Kelch_1"/>
</dbReference>
<gene>
    <name evidence="4" type="primary">KLHL5</name>
</gene>
<evidence type="ECO:0000313" key="5">
    <source>
        <dbReference type="Proteomes" id="UP000233220"/>
    </source>
</evidence>
<sequence length="693" mass="77314">MNVIYFPLHLFVVYSRAYTSLVLVGCTNLCAVLFARCLDDHLVSLRMSGSRKEFDVKQILKIRWRWFGHQASSNSTVDSQQGEFWNQGQTGANGGRKFLDPCSLQLPLASIGYRRSSQLDFQNSPSWPMASTSEVPAFEFTAEDCGGAHWLDRQEVDDGTSEEENESDSSSCRLVLSSVSDYFAAMFTNDVREARQEEIKMEGVEPNSLWSLIQYAYTGRLELKEDNIESLLSTACLLQLSQVVEACCKFLMKQLHPSNCLGIRSFADAQGCTDLHKVAHNYTMEHFMEVIRNQEFVLLPASEIAKLLASDDMNIPNEETILNALLTWVRHDLEQRRKDLSKLLAYIRLPLLAPQFLADMENNALFRDDIECQKLIMEAMKYHLLPERRPMLQSPRTKPRKSTVGTLFAVGGMDSTKGATSIEKYDLRTNMWTPVANMNGRRLQFGVAVLDDKLYVVGGRDGLKTLNTVECYNPKTKTWSVMPPMSTHRHGLGVAVLEGPMYAVGGHDGWSYLNTVERWDPQARQWNFVATMSTPRSTVGVAVLSGKLYAVGGRDGSSCLKSVECFDPHTNKWTLCAQMSKRRGGVGVTTWNGLLYAIGGHDAPASNLTSRLSDCVERYDPKTDMWTAVASMSISRDAVGVCLLGDKLYAVGGYDGQAYLNTVEAYDPQTNEWTQVAPLCLGRAGACVVTVKL</sequence>
<dbReference type="SMART" id="SM00612">
    <property type="entry name" value="Kelch"/>
    <property type="match status" value="6"/>
</dbReference>